<evidence type="ECO:0000313" key="2">
    <source>
        <dbReference type="Proteomes" id="UP000644140"/>
    </source>
</evidence>
<sequence>MNLIEQFGGYDVAKEKYQSLSDLDVITIGPFEVPAKPYFKDELLEYRRQHNIFEAGDAMVIPSRGNGIFHFNALFSDSDIAEARHATDAEIKAGKRLEVK</sequence>
<dbReference type="EMBL" id="CP092085">
    <property type="protein sequence ID" value="UUN99170.1"/>
    <property type="molecule type" value="Genomic_DNA"/>
</dbReference>
<protein>
    <submittedName>
        <fullName evidence="1">Uncharacterized protein</fullName>
    </submittedName>
</protein>
<dbReference type="AlphaFoldDB" id="A0A8I1A936"/>
<proteinExistence type="predicted"/>
<gene>
    <name evidence="1" type="ORF">I9054_006895</name>
</gene>
<accession>A0A8I1A936</accession>
<organism evidence="1 2">
    <name type="scientific">Acinetobacter bereziniae</name>
    <name type="common">Acinetobacter genomosp. 10</name>
    <dbReference type="NCBI Taxonomy" id="106648"/>
    <lineage>
        <taxon>Bacteria</taxon>
        <taxon>Pseudomonadati</taxon>
        <taxon>Pseudomonadota</taxon>
        <taxon>Gammaproteobacteria</taxon>
        <taxon>Moraxellales</taxon>
        <taxon>Moraxellaceae</taxon>
        <taxon>Acinetobacter</taxon>
    </lineage>
</organism>
<name>A0A8I1A936_ACIBZ</name>
<reference evidence="1" key="1">
    <citation type="submission" date="2022-02" db="EMBL/GenBank/DDBJ databases">
        <title>Characterization of Tn125 harboring carbapenem-resistant Acinetobacter bereziniae clinical isolates.</title>
        <authorList>
            <person name="Wong N.-K."/>
            <person name="Pan Q."/>
        </authorList>
    </citation>
    <scope>NUCLEOTIDE SEQUENCE</scope>
    <source>
        <strain evidence="1">GD03393</strain>
    </source>
</reference>
<dbReference type="RefSeq" id="WP_198114492.1">
    <property type="nucleotide sequence ID" value="NZ_CP092085.1"/>
</dbReference>
<dbReference type="Proteomes" id="UP000644140">
    <property type="component" value="Chromosome"/>
</dbReference>
<evidence type="ECO:0000313" key="1">
    <source>
        <dbReference type="EMBL" id="UUN99170.1"/>
    </source>
</evidence>